<protein>
    <recommendedName>
        <fullName evidence="2">Secretion system C-terminal sorting domain-containing protein</fullName>
    </recommendedName>
</protein>
<feature type="chain" id="PRO_5047280914" description="Secretion system C-terminal sorting domain-containing protein" evidence="1">
    <location>
        <begin position="20"/>
        <end position="420"/>
    </location>
</feature>
<name>A0ABP8N3G4_9BACT</name>
<dbReference type="EMBL" id="BAABFA010000004">
    <property type="protein sequence ID" value="GAA4460654.1"/>
    <property type="molecule type" value="Genomic_DNA"/>
</dbReference>
<comment type="caution">
    <text evidence="3">The sequence shown here is derived from an EMBL/GenBank/DDBJ whole genome shotgun (WGS) entry which is preliminary data.</text>
</comment>
<sequence>MKKQILIGAMALAAMNVGAQVVVDTVYTGAGYANNIWYSLANDNQGTAPKNNWDLAFDASGFGSTIHINTIAGAMLWNYPNSAAAGWASVDTTGLYTWPARYNSDTSWELGAMGRYANAGDPTDLDWGHYNMTTHAITGDSIYIVKLGDGSYKKLVIESLISGTYSFKYANLDGTSPQTATLAKSAYTGKNFGYYSLQTNAALDREPATANWDLFFGQYTTFIPVAYGVTGVLANRGVQVAKFTALVDKTTFTAYSTGTFKTAINTIGYNWKSYNSSTMAYDIKDSVVYFAETSNGEIWKMIFTGFASSNGAMMFSKEKLFTPPTSVNGAASTVASVAVYPNPTSATTSQANVIYSFPMAVTAANIIITDITGRTVLADVLDGATGMHQYVIPTANLLPGLYIINISAGRYSTQQKLIMN</sequence>
<feature type="signal peptide" evidence="1">
    <location>
        <begin position="1"/>
        <end position="19"/>
    </location>
</feature>
<gene>
    <name evidence="3" type="ORF">GCM10023093_03680</name>
</gene>
<reference evidence="4" key="1">
    <citation type="journal article" date="2019" name="Int. J. Syst. Evol. Microbiol.">
        <title>The Global Catalogue of Microorganisms (GCM) 10K type strain sequencing project: providing services to taxonomists for standard genome sequencing and annotation.</title>
        <authorList>
            <consortium name="The Broad Institute Genomics Platform"/>
            <consortium name="The Broad Institute Genome Sequencing Center for Infectious Disease"/>
            <person name="Wu L."/>
            <person name="Ma J."/>
        </authorList>
    </citation>
    <scope>NUCLEOTIDE SEQUENCE [LARGE SCALE GENOMIC DNA]</scope>
    <source>
        <strain evidence="4">JCM 32105</strain>
    </source>
</reference>
<dbReference type="InterPro" id="IPR026444">
    <property type="entry name" value="Secre_tail"/>
</dbReference>
<dbReference type="Proteomes" id="UP001500067">
    <property type="component" value="Unassembled WGS sequence"/>
</dbReference>
<keyword evidence="4" id="KW-1185">Reference proteome</keyword>
<dbReference type="RefSeq" id="WP_345077665.1">
    <property type="nucleotide sequence ID" value="NZ_BAABFA010000004.1"/>
</dbReference>
<evidence type="ECO:0000256" key="1">
    <source>
        <dbReference type="SAM" id="SignalP"/>
    </source>
</evidence>
<dbReference type="NCBIfam" id="TIGR04183">
    <property type="entry name" value="Por_Secre_tail"/>
    <property type="match status" value="1"/>
</dbReference>
<feature type="domain" description="Secretion system C-terminal sorting" evidence="2">
    <location>
        <begin position="339"/>
        <end position="418"/>
    </location>
</feature>
<accession>A0ABP8N3G4</accession>
<dbReference type="Pfam" id="PF18962">
    <property type="entry name" value="Por_Secre_tail"/>
    <property type="match status" value="1"/>
</dbReference>
<evidence type="ECO:0000313" key="4">
    <source>
        <dbReference type="Proteomes" id="UP001500067"/>
    </source>
</evidence>
<keyword evidence="1" id="KW-0732">Signal</keyword>
<evidence type="ECO:0000259" key="2">
    <source>
        <dbReference type="Pfam" id="PF18962"/>
    </source>
</evidence>
<proteinExistence type="predicted"/>
<organism evidence="3 4">
    <name type="scientific">Nemorincola caseinilytica</name>
    <dbReference type="NCBI Taxonomy" id="2054315"/>
    <lineage>
        <taxon>Bacteria</taxon>
        <taxon>Pseudomonadati</taxon>
        <taxon>Bacteroidota</taxon>
        <taxon>Chitinophagia</taxon>
        <taxon>Chitinophagales</taxon>
        <taxon>Chitinophagaceae</taxon>
        <taxon>Nemorincola</taxon>
    </lineage>
</organism>
<evidence type="ECO:0000313" key="3">
    <source>
        <dbReference type="EMBL" id="GAA4460654.1"/>
    </source>
</evidence>